<evidence type="ECO:0000256" key="7">
    <source>
        <dbReference type="ARBA" id="ARBA00022884"/>
    </source>
</evidence>
<evidence type="ECO:0000313" key="12">
    <source>
        <dbReference type="Proteomes" id="UP000177855"/>
    </source>
</evidence>
<dbReference type="Proteomes" id="UP000177855">
    <property type="component" value="Unassembled WGS sequence"/>
</dbReference>
<keyword evidence="6" id="KW-0067">ATP-binding</keyword>
<keyword evidence="3" id="KW-0820">tRNA-binding</keyword>
<dbReference type="InterPro" id="IPR045864">
    <property type="entry name" value="aa-tRNA-synth_II/BPL/LPL"/>
</dbReference>
<gene>
    <name evidence="11" type="ORF">A2210_01180</name>
</gene>
<evidence type="ECO:0000256" key="9">
    <source>
        <dbReference type="ARBA" id="ARBA00023146"/>
    </source>
</evidence>
<sequence length="449" mass="51190">MTANEIREKYLKFFEDKGHARISPSALVLKDDPTTLFTSSGMQQLVPYLKGEKTHPDGKRLVDSQPSIRAHGKSDDILEVGDTRHLTIFEMLGNWSLGDYFKKEEIPWLWEFLTETLHLPKEKLWVSVFEGTKEVLKDTESIEIWESLGVPKERIREYGVKKNWWSRSGTPDEMPEGEIGGPTTEVFFDFDSKHNPKYGKECHPNCDCGRFSEIGNSVFMQYIKRKDGNLEELPQKNVDFGGGLERLSAAVSGQSDSFKTDLFLPLIQSIEEHSGVSYQNAKTQSAFRIISDHLKAAVFLIKNGIVPSNKEHGYVLRRLIRRAVAKLHTLNSNTAPAPLFNKLGSAVIKIYKGIYFQDTDQKLIEMVLEEEVKKFMATLEKGLRLVEKMEDIDAKVAFDLYQTYGFPFEITADIVKERGGSLDVARFKEEFERHRELSRASSSGMFKAK</sequence>
<comment type="caution">
    <text evidence="11">The sequence shown here is derived from an EMBL/GenBank/DDBJ whole genome shotgun (WGS) entry which is preliminary data.</text>
</comment>
<accession>A0A1F8CMG8</accession>
<dbReference type="InterPro" id="IPR018164">
    <property type="entry name" value="Ala-tRNA-synth_IIc_N"/>
</dbReference>
<dbReference type="GO" id="GO:0006419">
    <property type="term" value="P:alanyl-tRNA aminoacylation"/>
    <property type="evidence" value="ECO:0007669"/>
    <property type="project" value="InterPro"/>
</dbReference>
<dbReference type="AlphaFoldDB" id="A0A1F8CMG8"/>
<dbReference type="Gene3D" id="3.30.930.10">
    <property type="entry name" value="Bira Bifunctional Protein, Domain 2"/>
    <property type="match status" value="1"/>
</dbReference>
<name>A0A1F8CMG8_9BACT</name>
<keyword evidence="9" id="KW-0030">Aminoacyl-tRNA synthetase</keyword>
<keyword evidence="5" id="KW-0547">Nucleotide-binding</keyword>
<proteinExistence type="inferred from homology"/>
<dbReference type="InterPro" id="IPR002318">
    <property type="entry name" value="Ala-tRNA-lgiase_IIc"/>
</dbReference>
<keyword evidence="8" id="KW-0648">Protein biosynthesis</keyword>
<dbReference type="GO" id="GO:0005829">
    <property type="term" value="C:cytosol"/>
    <property type="evidence" value="ECO:0007669"/>
    <property type="project" value="TreeGrafter"/>
</dbReference>
<evidence type="ECO:0000256" key="1">
    <source>
        <dbReference type="ARBA" id="ARBA00008226"/>
    </source>
</evidence>
<dbReference type="STRING" id="1802532.A2210_01180"/>
<feature type="domain" description="Alanyl-transfer RNA synthetases family profile" evidence="10">
    <location>
        <begin position="1"/>
        <end position="449"/>
    </location>
</feature>
<dbReference type="SUPFAM" id="SSF55681">
    <property type="entry name" value="Class II aaRS and biotin synthetases"/>
    <property type="match status" value="1"/>
</dbReference>
<dbReference type="PANTHER" id="PTHR11777:SF9">
    <property type="entry name" value="ALANINE--TRNA LIGASE, CYTOPLASMIC"/>
    <property type="match status" value="1"/>
</dbReference>
<protein>
    <recommendedName>
        <fullName evidence="2">alanine--tRNA ligase</fullName>
        <ecNumber evidence="2">6.1.1.7</ecNumber>
    </recommendedName>
</protein>
<dbReference type="CDD" id="cd00673">
    <property type="entry name" value="AlaRS_core"/>
    <property type="match status" value="1"/>
</dbReference>
<evidence type="ECO:0000256" key="4">
    <source>
        <dbReference type="ARBA" id="ARBA00022598"/>
    </source>
</evidence>
<dbReference type="GO" id="GO:0000049">
    <property type="term" value="F:tRNA binding"/>
    <property type="evidence" value="ECO:0007669"/>
    <property type="project" value="UniProtKB-KW"/>
</dbReference>
<evidence type="ECO:0000313" key="11">
    <source>
        <dbReference type="EMBL" id="OGM77049.1"/>
    </source>
</evidence>
<dbReference type="EC" id="6.1.1.7" evidence="2"/>
<dbReference type="InterPro" id="IPR018165">
    <property type="entry name" value="Ala-tRNA-synth_IIc_core"/>
</dbReference>
<dbReference type="GO" id="GO:0002161">
    <property type="term" value="F:aminoacyl-tRNA deacylase activity"/>
    <property type="evidence" value="ECO:0007669"/>
    <property type="project" value="TreeGrafter"/>
</dbReference>
<dbReference type="SUPFAM" id="SSF101353">
    <property type="entry name" value="Putative anticodon-binding domain of alanyl-tRNA synthetase (AlaRS)"/>
    <property type="match status" value="1"/>
</dbReference>
<evidence type="ECO:0000256" key="6">
    <source>
        <dbReference type="ARBA" id="ARBA00022840"/>
    </source>
</evidence>
<evidence type="ECO:0000259" key="10">
    <source>
        <dbReference type="PROSITE" id="PS50860"/>
    </source>
</evidence>
<dbReference type="PRINTS" id="PR00980">
    <property type="entry name" value="TRNASYNTHALA"/>
</dbReference>
<dbReference type="Pfam" id="PF01411">
    <property type="entry name" value="tRNA-synt_2c"/>
    <property type="match status" value="1"/>
</dbReference>
<dbReference type="GO" id="GO:0005524">
    <property type="term" value="F:ATP binding"/>
    <property type="evidence" value="ECO:0007669"/>
    <property type="project" value="UniProtKB-KW"/>
</dbReference>
<keyword evidence="7" id="KW-0694">RNA-binding</keyword>
<dbReference type="GO" id="GO:0004813">
    <property type="term" value="F:alanine-tRNA ligase activity"/>
    <property type="evidence" value="ECO:0007669"/>
    <property type="project" value="UniProtKB-EC"/>
</dbReference>
<dbReference type="InterPro" id="IPR018162">
    <property type="entry name" value="Ala-tRNA-ligase_IIc_anticod-bd"/>
</dbReference>
<keyword evidence="4" id="KW-0436">Ligase</keyword>
<dbReference type="PROSITE" id="PS50860">
    <property type="entry name" value="AA_TRNA_LIGASE_II_ALA"/>
    <property type="match status" value="1"/>
</dbReference>
<dbReference type="InterPro" id="IPR050058">
    <property type="entry name" value="Ala-tRNA_ligase"/>
</dbReference>
<evidence type="ECO:0000256" key="8">
    <source>
        <dbReference type="ARBA" id="ARBA00022917"/>
    </source>
</evidence>
<comment type="similarity">
    <text evidence="1">Belongs to the class-II aminoacyl-tRNA synthetase family.</text>
</comment>
<dbReference type="PANTHER" id="PTHR11777">
    <property type="entry name" value="ALANYL-TRNA SYNTHETASE"/>
    <property type="match status" value="1"/>
</dbReference>
<evidence type="ECO:0000256" key="5">
    <source>
        <dbReference type="ARBA" id="ARBA00022741"/>
    </source>
</evidence>
<evidence type="ECO:0000256" key="2">
    <source>
        <dbReference type="ARBA" id="ARBA00013168"/>
    </source>
</evidence>
<organism evidence="11 12">
    <name type="scientific">Candidatus Woesebacteria bacterium RIFOXYA1_FULL_40_18</name>
    <dbReference type="NCBI Taxonomy" id="1802532"/>
    <lineage>
        <taxon>Bacteria</taxon>
        <taxon>Candidatus Woeseibacteriota</taxon>
    </lineage>
</organism>
<reference evidence="11 12" key="1">
    <citation type="journal article" date="2016" name="Nat. Commun.">
        <title>Thousands of microbial genomes shed light on interconnected biogeochemical processes in an aquifer system.</title>
        <authorList>
            <person name="Anantharaman K."/>
            <person name="Brown C.T."/>
            <person name="Hug L.A."/>
            <person name="Sharon I."/>
            <person name="Castelle C.J."/>
            <person name="Probst A.J."/>
            <person name="Thomas B.C."/>
            <person name="Singh A."/>
            <person name="Wilkins M.J."/>
            <person name="Karaoz U."/>
            <person name="Brodie E.L."/>
            <person name="Williams K.H."/>
            <person name="Hubbard S.S."/>
            <person name="Banfield J.F."/>
        </authorList>
    </citation>
    <scope>NUCLEOTIDE SEQUENCE [LARGE SCALE GENOMIC DNA]</scope>
</reference>
<dbReference type="EMBL" id="MGHS01000009">
    <property type="protein sequence ID" value="OGM77049.1"/>
    <property type="molecule type" value="Genomic_DNA"/>
</dbReference>
<evidence type="ECO:0000256" key="3">
    <source>
        <dbReference type="ARBA" id="ARBA00022555"/>
    </source>
</evidence>